<sequence>MTPLRVLIADDEEIARKRLTRLLKAIPDIELRGECADGIAVLKRVAEGDIDVMLLDIQMPGLTGLEAMALLPEDGPYTIFCTAYAEHAVAAFDVGAIDYLLKPIEGERLEKALQRARSREARERFHAELREQREQGQNALPRLAIPTQQGIVLVDPRDVSHALLEGELVTIYVGGQKYFTDFSLQTLSDKLARFPFERVHRKALLNLEHVVQLEPCPTGGYLAHTRTGATVEISRQSARALRKRLGLRRSTDDDP</sequence>
<dbReference type="InterPro" id="IPR046947">
    <property type="entry name" value="LytR-like"/>
</dbReference>
<keyword evidence="5" id="KW-1185">Reference proteome</keyword>
<name>A0ABZ2L9D5_9BACT</name>
<feature type="domain" description="Response regulatory" evidence="2">
    <location>
        <begin position="5"/>
        <end position="117"/>
    </location>
</feature>
<evidence type="ECO:0000259" key="3">
    <source>
        <dbReference type="PROSITE" id="PS50930"/>
    </source>
</evidence>
<evidence type="ECO:0000259" key="2">
    <source>
        <dbReference type="PROSITE" id="PS50110"/>
    </source>
</evidence>
<dbReference type="RefSeq" id="WP_394836597.1">
    <property type="nucleotide sequence ID" value="NZ_CP089929.1"/>
</dbReference>
<reference evidence="4" key="1">
    <citation type="submission" date="2021-12" db="EMBL/GenBank/DDBJ databases">
        <title>Discovery of the Pendulisporaceae a myxobacterial family with distinct sporulation behavior and unique specialized metabolism.</title>
        <authorList>
            <person name="Garcia R."/>
            <person name="Popoff A."/>
            <person name="Bader C.D."/>
            <person name="Loehr J."/>
            <person name="Walesch S."/>
            <person name="Walt C."/>
            <person name="Boldt J."/>
            <person name="Bunk B."/>
            <person name="Haeckl F.J.F.P.J."/>
            <person name="Gunesch A.P."/>
            <person name="Birkelbach J."/>
            <person name="Nuebel U."/>
            <person name="Pietschmann T."/>
            <person name="Bach T."/>
            <person name="Mueller R."/>
        </authorList>
    </citation>
    <scope>NUCLEOTIDE SEQUENCE</scope>
    <source>
        <strain evidence="4">MSr11367</strain>
    </source>
</reference>
<evidence type="ECO:0000313" key="5">
    <source>
        <dbReference type="Proteomes" id="UP001374803"/>
    </source>
</evidence>
<organism evidence="4 5">
    <name type="scientific">Pendulispora rubella</name>
    <dbReference type="NCBI Taxonomy" id="2741070"/>
    <lineage>
        <taxon>Bacteria</taxon>
        <taxon>Pseudomonadati</taxon>
        <taxon>Myxococcota</taxon>
        <taxon>Myxococcia</taxon>
        <taxon>Myxococcales</taxon>
        <taxon>Sorangiineae</taxon>
        <taxon>Pendulisporaceae</taxon>
        <taxon>Pendulispora</taxon>
    </lineage>
</organism>
<dbReference type="SMART" id="SM00850">
    <property type="entry name" value="LytTR"/>
    <property type="match status" value="1"/>
</dbReference>
<keyword evidence="1" id="KW-0597">Phosphoprotein</keyword>
<dbReference type="Proteomes" id="UP001374803">
    <property type="component" value="Chromosome"/>
</dbReference>
<dbReference type="PANTHER" id="PTHR37299:SF1">
    <property type="entry name" value="STAGE 0 SPORULATION PROTEIN A HOMOLOG"/>
    <property type="match status" value="1"/>
</dbReference>
<feature type="modified residue" description="4-aspartylphosphate" evidence="1">
    <location>
        <position position="56"/>
    </location>
</feature>
<dbReference type="InterPro" id="IPR001789">
    <property type="entry name" value="Sig_transdc_resp-reg_receiver"/>
</dbReference>
<gene>
    <name evidence="4" type="ORF">LVJ94_06780</name>
</gene>
<dbReference type="Pfam" id="PF00072">
    <property type="entry name" value="Response_reg"/>
    <property type="match status" value="1"/>
</dbReference>
<dbReference type="SMART" id="SM00448">
    <property type="entry name" value="REC"/>
    <property type="match status" value="1"/>
</dbReference>
<evidence type="ECO:0000313" key="4">
    <source>
        <dbReference type="EMBL" id="WXB06940.1"/>
    </source>
</evidence>
<dbReference type="Gene3D" id="3.40.50.2300">
    <property type="match status" value="1"/>
</dbReference>
<dbReference type="SUPFAM" id="SSF52172">
    <property type="entry name" value="CheY-like"/>
    <property type="match status" value="1"/>
</dbReference>
<proteinExistence type="predicted"/>
<dbReference type="Pfam" id="PF04397">
    <property type="entry name" value="LytTR"/>
    <property type="match status" value="1"/>
</dbReference>
<dbReference type="PROSITE" id="PS50930">
    <property type="entry name" value="HTH_LYTTR"/>
    <property type="match status" value="1"/>
</dbReference>
<dbReference type="PANTHER" id="PTHR37299">
    <property type="entry name" value="TRANSCRIPTIONAL REGULATOR-RELATED"/>
    <property type="match status" value="1"/>
</dbReference>
<protein>
    <submittedName>
        <fullName evidence="4">Response regulator</fullName>
    </submittedName>
</protein>
<dbReference type="Gene3D" id="2.40.50.1020">
    <property type="entry name" value="LytTr DNA-binding domain"/>
    <property type="match status" value="1"/>
</dbReference>
<dbReference type="InterPro" id="IPR007492">
    <property type="entry name" value="LytTR_DNA-bd_dom"/>
</dbReference>
<evidence type="ECO:0000256" key="1">
    <source>
        <dbReference type="PROSITE-ProRule" id="PRU00169"/>
    </source>
</evidence>
<accession>A0ABZ2L9D5</accession>
<dbReference type="InterPro" id="IPR011006">
    <property type="entry name" value="CheY-like_superfamily"/>
</dbReference>
<dbReference type="EMBL" id="CP089983">
    <property type="protein sequence ID" value="WXB06940.1"/>
    <property type="molecule type" value="Genomic_DNA"/>
</dbReference>
<feature type="domain" description="HTH LytTR-type" evidence="3">
    <location>
        <begin position="143"/>
        <end position="247"/>
    </location>
</feature>
<dbReference type="PROSITE" id="PS50110">
    <property type="entry name" value="RESPONSE_REGULATORY"/>
    <property type="match status" value="1"/>
</dbReference>